<dbReference type="SMART" id="SM00530">
    <property type="entry name" value="HTH_XRE"/>
    <property type="match status" value="1"/>
</dbReference>
<dbReference type="InterPro" id="IPR010982">
    <property type="entry name" value="Lambda_DNA-bd_dom_sf"/>
</dbReference>
<dbReference type="Pfam" id="PF13443">
    <property type="entry name" value="HTH_26"/>
    <property type="match status" value="1"/>
</dbReference>
<name>A0A380H963_9STAP</name>
<accession>A0A380H963</accession>
<dbReference type="GeneID" id="63935460"/>
<dbReference type="GO" id="GO:0003677">
    <property type="term" value="F:DNA binding"/>
    <property type="evidence" value="ECO:0007669"/>
    <property type="project" value="InterPro"/>
</dbReference>
<keyword evidence="3" id="KW-1185">Reference proteome</keyword>
<dbReference type="SUPFAM" id="SSF47413">
    <property type="entry name" value="lambda repressor-like DNA-binding domains"/>
    <property type="match status" value="1"/>
</dbReference>
<protein>
    <submittedName>
        <fullName evidence="2">Pathogenicity island protein</fullName>
    </submittedName>
</protein>
<dbReference type="Gene3D" id="1.10.260.40">
    <property type="entry name" value="lambda repressor-like DNA-binding domains"/>
    <property type="match status" value="1"/>
</dbReference>
<sequence length="70" mass="7930">MKNNLSMIMGRKRITATKLSEDTGVSRTTIHELYHEKQINPSFSTVSKLCKALDVTLNEFFGINEKEGVK</sequence>
<dbReference type="RefSeq" id="WP_115314057.1">
    <property type="nucleotide sequence ID" value="NZ_CP066042.1"/>
</dbReference>
<proteinExistence type="predicted"/>
<dbReference type="AlphaFoldDB" id="A0A380H963"/>
<evidence type="ECO:0000313" key="3">
    <source>
        <dbReference type="Proteomes" id="UP000255425"/>
    </source>
</evidence>
<dbReference type="Proteomes" id="UP000255425">
    <property type="component" value="Unassembled WGS sequence"/>
</dbReference>
<evidence type="ECO:0000313" key="2">
    <source>
        <dbReference type="EMBL" id="SUM74614.1"/>
    </source>
</evidence>
<dbReference type="EMBL" id="UHDZ01000001">
    <property type="protein sequence ID" value="SUM74614.1"/>
    <property type="molecule type" value="Genomic_DNA"/>
</dbReference>
<reference evidence="2 3" key="1">
    <citation type="submission" date="2018-06" db="EMBL/GenBank/DDBJ databases">
        <authorList>
            <consortium name="Pathogen Informatics"/>
            <person name="Doyle S."/>
        </authorList>
    </citation>
    <scope>NUCLEOTIDE SEQUENCE [LARGE SCALE GENOMIC DNA]</scope>
    <source>
        <strain evidence="2 3">NCTC11807</strain>
    </source>
</reference>
<dbReference type="CDD" id="cd00093">
    <property type="entry name" value="HTH_XRE"/>
    <property type="match status" value="1"/>
</dbReference>
<dbReference type="InterPro" id="IPR001387">
    <property type="entry name" value="Cro/C1-type_HTH"/>
</dbReference>
<gene>
    <name evidence="2" type="ORF">NCTC11807_02686</name>
</gene>
<organism evidence="2 3">
    <name type="scientific">Staphylococcus saccharolyticus</name>
    <dbReference type="NCBI Taxonomy" id="33028"/>
    <lineage>
        <taxon>Bacteria</taxon>
        <taxon>Bacillati</taxon>
        <taxon>Bacillota</taxon>
        <taxon>Bacilli</taxon>
        <taxon>Bacillales</taxon>
        <taxon>Staphylococcaceae</taxon>
        <taxon>Staphylococcus</taxon>
    </lineage>
</organism>
<feature type="domain" description="HTH cro/C1-type" evidence="1">
    <location>
        <begin position="11"/>
        <end position="60"/>
    </location>
</feature>
<dbReference type="PROSITE" id="PS50943">
    <property type="entry name" value="HTH_CROC1"/>
    <property type="match status" value="1"/>
</dbReference>
<evidence type="ECO:0000259" key="1">
    <source>
        <dbReference type="PROSITE" id="PS50943"/>
    </source>
</evidence>